<organism evidence="2 3">
    <name type="scientific">Roseibacillus persicicus</name>
    <dbReference type="NCBI Taxonomy" id="454148"/>
    <lineage>
        <taxon>Bacteria</taxon>
        <taxon>Pseudomonadati</taxon>
        <taxon>Verrucomicrobiota</taxon>
        <taxon>Verrucomicrobiia</taxon>
        <taxon>Verrucomicrobiales</taxon>
        <taxon>Verrucomicrobiaceae</taxon>
        <taxon>Roseibacillus</taxon>
    </lineage>
</organism>
<dbReference type="AlphaFoldDB" id="A0A918WIM8"/>
<protein>
    <recommendedName>
        <fullName evidence="4">TIGR02206 family membrane protein</fullName>
    </recommendedName>
</protein>
<reference evidence="2" key="2">
    <citation type="submission" date="2020-09" db="EMBL/GenBank/DDBJ databases">
        <authorList>
            <person name="Sun Q."/>
            <person name="Kim S."/>
        </authorList>
    </citation>
    <scope>NUCLEOTIDE SEQUENCE</scope>
    <source>
        <strain evidence="2">KCTC 12988</strain>
    </source>
</reference>
<feature type="transmembrane region" description="Helical" evidence="1">
    <location>
        <begin position="15"/>
        <end position="33"/>
    </location>
</feature>
<keyword evidence="1" id="KW-0812">Transmembrane</keyword>
<feature type="transmembrane region" description="Helical" evidence="1">
    <location>
        <begin position="45"/>
        <end position="66"/>
    </location>
</feature>
<sequence length="237" mass="26087">MPFLLASKFTLGSTSHGMALLFGLVVLVVAIIAQRRASEGKLARGAVWLIILANLTSVFHTSASHYFSGRVTDLNHVLPLHLCDLTSLVAAAALYTRKPLLCELTYYLGLGGTLQGLITPNLHYDFPHPTYFSFFQLHLFVVIAALLLPLGMGWKPRRPLLRTTAKIFGIICGYLLTVFAINSALGTNYAFVMHKPENPSLYDHLGPHPWYLLSVLGLVVVMLALLSVPFLRTSSKK</sequence>
<evidence type="ECO:0000256" key="1">
    <source>
        <dbReference type="SAM" id="Phobius"/>
    </source>
</evidence>
<keyword evidence="3" id="KW-1185">Reference proteome</keyword>
<dbReference type="Pfam" id="PF14808">
    <property type="entry name" value="TMEM164"/>
    <property type="match status" value="1"/>
</dbReference>
<comment type="caution">
    <text evidence="2">The sequence shown here is derived from an EMBL/GenBank/DDBJ whole genome shotgun (WGS) entry which is preliminary data.</text>
</comment>
<dbReference type="Proteomes" id="UP000644507">
    <property type="component" value="Unassembled WGS sequence"/>
</dbReference>
<dbReference type="InterPro" id="IPR011737">
    <property type="entry name" value="CHP02206_TP0381"/>
</dbReference>
<evidence type="ECO:0008006" key="4">
    <source>
        <dbReference type="Google" id="ProtNLM"/>
    </source>
</evidence>
<reference evidence="2" key="1">
    <citation type="journal article" date="2014" name="Int. J. Syst. Evol. Microbiol.">
        <title>Complete genome sequence of Corynebacterium casei LMG S-19264T (=DSM 44701T), isolated from a smear-ripened cheese.</title>
        <authorList>
            <consortium name="US DOE Joint Genome Institute (JGI-PGF)"/>
            <person name="Walter F."/>
            <person name="Albersmeier A."/>
            <person name="Kalinowski J."/>
            <person name="Ruckert C."/>
        </authorList>
    </citation>
    <scope>NUCLEOTIDE SEQUENCE</scope>
    <source>
        <strain evidence="2">KCTC 12988</strain>
    </source>
</reference>
<feature type="transmembrane region" description="Helical" evidence="1">
    <location>
        <begin position="134"/>
        <end position="155"/>
    </location>
</feature>
<dbReference type="NCBIfam" id="TIGR02206">
    <property type="entry name" value="intg_mem_TP0381"/>
    <property type="match status" value="1"/>
</dbReference>
<gene>
    <name evidence="2" type="ORF">GCM10007100_21930</name>
</gene>
<name>A0A918WIM8_9BACT</name>
<feature type="transmembrane region" description="Helical" evidence="1">
    <location>
        <begin position="210"/>
        <end position="231"/>
    </location>
</feature>
<feature type="transmembrane region" description="Helical" evidence="1">
    <location>
        <begin position="167"/>
        <end position="190"/>
    </location>
</feature>
<proteinExistence type="predicted"/>
<dbReference type="RefSeq" id="WP_189570004.1">
    <property type="nucleotide sequence ID" value="NZ_BMXI01000009.1"/>
</dbReference>
<evidence type="ECO:0000313" key="2">
    <source>
        <dbReference type="EMBL" id="GHC55049.1"/>
    </source>
</evidence>
<evidence type="ECO:0000313" key="3">
    <source>
        <dbReference type="Proteomes" id="UP000644507"/>
    </source>
</evidence>
<dbReference type="EMBL" id="BMXI01000009">
    <property type="protein sequence ID" value="GHC55049.1"/>
    <property type="molecule type" value="Genomic_DNA"/>
</dbReference>
<accession>A0A918WIM8</accession>
<keyword evidence="1" id="KW-1133">Transmembrane helix</keyword>
<keyword evidence="1" id="KW-0472">Membrane</keyword>